<organism evidence="6 7">
    <name type="scientific">Equus caballus</name>
    <name type="common">Horse</name>
    <dbReference type="NCBI Taxonomy" id="9796"/>
    <lineage>
        <taxon>Eukaryota</taxon>
        <taxon>Metazoa</taxon>
        <taxon>Chordata</taxon>
        <taxon>Craniata</taxon>
        <taxon>Vertebrata</taxon>
        <taxon>Euteleostomi</taxon>
        <taxon>Mammalia</taxon>
        <taxon>Eutheria</taxon>
        <taxon>Laurasiatheria</taxon>
        <taxon>Perissodactyla</taxon>
        <taxon>Equidae</taxon>
        <taxon>Equus</taxon>
    </lineage>
</organism>
<evidence type="ECO:0000256" key="1">
    <source>
        <dbReference type="ARBA" id="ARBA00022859"/>
    </source>
</evidence>
<feature type="signal peptide" evidence="4">
    <location>
        <begin position="1"/>
        <end position="19"/>
    </location>
</feature>
<reference evidence="6 7" key="1">
    <citation type="journal article" date="2009" name="Science">
        <title>Genome sequence, comparative analysis, and population genetics of the domestic horse.</title>
        <authorList>
            <consortium name="Broad Institute Genome Sequencing Platform"/>
            <consortium name="Broad Institute Whole Genome Assembly Team"/>
            <person name="Wade C.M."/>
            <person name="Giulotto E."/>
            <person name="Sigurdsson S."/>
            <person name="Zoli M."/>
            <person name="Gnerre S."/>
            <person name="Imsland F."/>
            <person name="Lear T.L."/>
            <person name="Adelson D.L."/>
            <person name="Bailey E."/>
            <person name="Bellone R.R."/>
            <person name="Bloecker H."/>
            <person name="Distl O."/>
            <person name="Edgar R.C."/>
            <person name="Garber M."/>
            <person name="Leeb T."/>
            <person name="Mauceli E."/>
            <person name="MacLeod J.N."/>
            <person name="Penedo M.C.T."/>
            <person name="Raison J.M."/>
            <person name="Sharpe T."/>
            <person name="Vogel J."/>
            <person name="Andersson L."/>
            <person name="Antczak D.F."/>
            <person name="Biagi T."/>
            <person name="Binns M.M."/>
            <person name="Chowdhary B.P."/>
            <person name="Coleman S.J."/>
            <person name="Della Valle G."/>
            <person name="Fryc S."/>
            <person name="Guerin G."/>
            <person name="Hasegawa T."/>
            <person name="Hill E.W."/>
            <person name="Jurka J."/>
            <person name="Kiialainen A."/>
            <person name="Lindgren G."/>
            <person name="Liu J."/>
            <person name="Magnani E."/>
            <person name="Mickelson J.R."/>
            <person name="Murray J."/>
            <person name="Nergadze S.G."/>
            <person name="Onofrio R."/>
            <person name="Pedroni S."/>
            <person name="Piras M.F."/>
            <person name="Raudsepp T."/>
            <person name="Rocchi M."/>
            <person name="Roeed K.H."/>
            <person name="Ryder O.A."/>
            <person name="Searle S."/>
            <person name="Skow L."/>
            <person name="Swinburne J.E."/>
            <person name="Syvaenen A.C."/>
            <person name="Tozaki T."/>
            <person name="Valberg S.J."/>
            <person name="Vaudin M."/>
            <person name="White J.R."/>
            <person name="Zody M.C."/>
            <person name="Lander E.S."/>
            <person name="Lindblad-Toh K."/>
        </authorList>
    </citation>
    <scope>NUCLEOTIDE SEQUENCE [LARGE SCALE GENOMIC DNA]</scope>
    <source>
        <strain evidence="6 7">Thoroughbred</strain>
    </source>
</reference>
<evidence type="ECO:0000256" key="3">
    <source>
        <dbReference type="ARBA" id="ARBA00043265"/>
    </source>
</evidence>
<dbReference type="InterPro" id="IPR013783">
    <property type="entry name" value="Ig-like_fold"/>
</dbReference>
<feature type="domain" description="Immunoglobulin V-set" evidence="5">
    <location>
        <begin position="36"/>
        <end position="116"/>
    </location>
</feature>
<dbReference type="GeneTree" id="ENSGT00940000164192"/>
<evidence type="ECO:0000256" key="4">
    <source>
        <dbReference type="SAM" id="SignalP"/>
    </source>
</evidence>
<keyword evidence="3" id="KW-1280">Immunoglobulin</keyword>
<dbReference type="SMR" id="A0A3Q2HGY3"/>
<reference evidence="6" key="3">
    <citation type="submission" date="2025-09" db="UniProtKB">
        <authorList>
            <consortium name="Ensembl"/>
        </authorList>
    </citation>
    <scope>IDENTIFICATION</scope>
    <source>
        <strain evidence="6">Thoroughbred</strain>
    </source>
</reference>
<dbReference type="Gene3D" id="2.60.40.10">
    <property type="entry name" value="Immunoglobulins"/>
    <property type="match status" value="1"/>
</dbReference>
<dbReference type="InterPro" id="IPR036179">
    <property type="entry name" value="Ig-like_dom_sf"/>
</dbReference>
<dbReference type="InterPro" id="IPR050199">
    <property type="entry name" value="IgHV"/>
</dbReference>
<dbReference type="GO" id="GO:0019814">
    <property type="term" value="C:immunoglobulin complex"/>
    <property type="evidence" value="ECO:0007669"/>
    <property type="project" value="UniProtKB-KW"/>
</dbReference>
<dbReference type="PaxDb" id="9796-ENSECAP00000033853"/>
<evidence type="ECO:0000313" key="6">
    <source>
        <dbReference type="Ensembl" id="ENSECAP00000033853.1"/>
    </source>
</evidence>
<keyword evidence="7" id="KW-1185">Reference proteome</keyword>
<dbReference type="GO" id="GO:0005576">
    <property type="term" value="C:extracellular region"/>
    <property type="evidence" value="ECO:0007669"/>
    <property type="project" value="UniProtKB-ARBA"/>
</dbReference>
<sequence>MEFGLSWVFLVTILKGVQCEVQLVESWGRLGAARGSLTLSCPASGFTISSYWTGWIHQDLRKRLQWVSTFSSMFNTYHADSVKGSFILYRDNTKNTLCLQMNNLRVEDTAVYHSARHTVRGAWWEPRHKPPCRETALAGLQGALSPNRRHSGPPEQHATHLFRLSAPVKHACLNQFSFFKRSCS</sequence>
<keyword evidence="1" id="KW-0391">Immunity</keyword>
<dbReference type="PANTHER" id="PTHR23266">
    <property type="entry name" value="IMMUNOGLOBULIN HEAVY CHAIN"/>
    <property type="match status" value="1"/>
</dbReference>
<keyword evidence="4" id="KW-0732">Signal</keyword>
<accession>A0A3Q2HGY3</accession>
<feature type="chain" id="PRO_5018638406" description="Immunoglobulin V-set domain-containing protein" evidence="4">
    <location>
        <begin position="20"/>
        <end position="184"/>
    </location>
</feature>
<proteinExistence type="predicted"/>
<keyword evidence="2" id="KW-1064">Adaptive immunity</keyword>
<dbReference type="InParanoid" id="A0A3Q2HGY3"/>
<dbReference type="STRING" id="9796.ENSECAP00000033853"/>
<dbReference type="GO" id="GO:0016064">
    <property type="term" value="P:immunoglobulin mediated immune response"/>
    <property type="evidence" value="ECO:0000318"/>
    <property type="project" value="GO_Central"/>
</dbReference>
<evidence type="ECO:0000256" key="2">
    <source>
        <dbReference type="ARBA" id="ARBA00023130"/>
    </source>
</evidence>
<evidence type="ECO:0000259" key="5">
    <source>
        <dbReference type="SMART" id="SM00406"/>
    </source>
</evidence>
<dbReference type="AlphaFoldDB" id="A0A3Q2HGY3"/>
<dbReference type="GO" id="GO:0003823">
    <property type="term" value="F:antigen binding"/>
    <property type="evidence" value="ECO:0000318"/>
    <property type="project" value="GO_Central"/>
</dbReference>
<reference evidence="6" key="2">
    <citation type="submission" date="2025-08" db="UniProtKB">
        <authorList>
            <consortium name="Ensembl"/>
        </authorList>
    </citation>
    <scope>IDENTIFICATION</scope>
    <source>
        <strain evidence="6">Thoroughbred</strain>
    </source>
</reference>
<dbReference type="SMART" id="SM00406">
    <property type="entry name" value="IGv"/>
    <property type="match status" value="1"/>
</dbReference>
<dbReference type="Ensembl" id="ENSECAT00000045081.1">
    <property type="protein sequence ID" value="ENSECAP00000033853.1"/>
    <property type="gene ID" value="ENSECAG00000039784.1"/>
</dbReference>
<dbReference type="SUPFAM" id="SSF48726">
    <property type="entry name" value="Immunoglobulin"/>
    <property type="match status" value="1"/>
</dbReference>
<name>A0A3Q2HGY3_HORSE</name>
<evidence type="ECO:0000313" key="7">
    <source>
        <dbReference type="Proteomes" id="UP000002281"/>
    </source>
</evidence>
<dbReference type="InterPro" id="IPR013106">
    <property type="entry name" value="Ig_V-set"/>
</dbReference>
<dbReference type="Proteomes" id="UP000002281">
    <property type="component" value="Chromosome 24"/>
</dbReference>
<protein>
    <recommendedName>
        <fullName evidence="5">Immunoglobulin V-set domain-containing protein</fullName>
    </recommendedName>
</protein>